<name>A0A7C9JNW4_9BURK</name>
<dbReference type="Proteomes" id="UP000481947">
    <property type="component" value="Unassembled WGS sequence"/>
</dbReference>
<dbReference type="Pfam" id="PF04314">
    <property type="entry name" value="PCuAC"/>
    <property type="match status" value="1"/>
</dbReference>
<gene>
    <name evidence="2" type="ORF">F5985_16830</name>
</gene>
<dbReference type="InterPro" id="IPR007410">
    <property type="entry name" value="LpqE-like"/>
</dbReference>
<organism evidence="2 3">
    <name type="scientific">Malikia spinosa</name>
    <dbReference type="NCBI Taxonomy" id="86180"/>
    <lineage>
        <taxon>Bacteria</taxon>
        <taxon>Pseudomonadati</taxon>
        <taxon>Pseudomonadota</taxon>
        <taxon>Betaproteobacteria</taxon>
        <taxon>Burkholderiales</taxon>
        <taxon>Comamonadaceae</taxon>
        <taxon>Malikia</taxon>
    </lineage>
</organism>
<proteinExistence type="predicted"/>
<comment type="caution">
    <text evidence="2">The sequence shown here is derived from an EMBL/GenBank/DDBJ whole genome shotgun (WGS) entry which is preliminary data.</text>
</comment>
<protein>
    <submittedName>
        <fullName evidence="2">Copper chaperone PCu(A)C</fullName>
    </submittedName>
</protein>
<dbReference type="AlphaFoldDB" id="A0A7C9JNW4"/>
<evidence type="ECO:0000313" key="2">
    <source>
        <dbReference type="EMBL" id="MYZ53746.1"/>
    </source>
</evidence>
<dbReference type="SUPFAM" id="SSF110087">
    <property type="entry name" value="DR1885-like metal-binding protein"/>
    <property type="match status" value="1"/>
</dbReference>
<accession>A0A7C9JNW4</accession>
<dbReference type="InterPro" id="IPR036182">
    <property type="entry name" value="PCuAC_sf"/>
</dbReference>
<dbReference type="EMBL" id="VYSB01000027">
    <property type="protein sequence ID" value="MYZ53746.1"/>
    <property type="molecule type" value="Genomic_DNA"/>
</dbReference>
<feature type="region of interest" description="Disordered" evidence="1">
    <location>
        <begin position="1"/>
        <end position="24"/>
    </location>
</feature>
<dbReference type="Gene3D" id="2.60.40.1890">
    <property type="entry name" value="PCu(A)C copper chaperone"/>
    <property type="match status" value="1"/>
</dbReference>
<reference evidence="2 3" key="1">
    <citation type="submission" date="2019-09" db="EMBL/GenBank/DDBJ databases">
        <title>Identification of Malikia spinosa a prominent benzene-, toluene-, and ethylbenzene-degrading bacterium: enrichment, isolation and whole genome sequencing.</title>
        <authorList>
            <person name="Tancsics A."/>
            <person name="Revesz F."/>
            <person name="Kriszt B."/>
        </authorList>
    </citation>
    <scope>NUCLEOTIDE SEQUENCE [LARGE SCALE GENOMIC DNA]</scope>
    <source>
        <strain evidence="2 3">AB6</strain>
    </source>
</reference>
<evidence type="ECO:0000256" key="1">
    <source>
        <dbReference type="SAM" id="MobiDB-lite"/>
    </source>
</evidence>
<evidence type="ECO:0000313" key="3">
    <source>
        <dbReference type="Proteomes" id="UP000481947"/>
    </source>
</evidence>
<sequence length="167" mass="18326">MPGVTPSLSAADRRSRPSQQNAHQDISMKLRQSIVAGLMGWIALAGTASAHEYFAPNFVLFHPWAVASQEGQTDVPVYFTTREVEEGDRLLRAYSPIAESVAFVSADTQPLEGLELKAGDGEQFFATEPHLLLKGRKQDIHWGRNYPLVLVFEKAGMMNVSISVGTP</sequence>